<evidence type="ECO:0000259" key="17">
    <source>
        <dbReference type="PROSITE" id="PS50885"/>
    </source>
</evidence>
<dbReference type="Gene3D" id="6.10.340.10">
    <property type="match status" value="1"/>
</dbReference>
<dbReference type="FunFam" id="3.30.565.10:FF:000006">
    <property type="entry name" value="Sensor histidine kinase WalK"/>
    <property type="match status" value="1"/>
</dbReference>
<dbReference type="CDD" id="cd00082">
    <property type="entry name" value="HisKA"/>
    <property type="match status" value="1"/>
</dbReference>
<dbReference type="PANTHER" id="PTHR45528">
    <property type="entry name" value="SENSOR HISTIDINE KINASE CPXA"/>
    <property type="match status" value="1"/>
</dbReference>
<dbReference type="PROSITE" id="PS50109">
    <property type="entry name" value="HIS_KIN"/>
    <property type="match status" value="1"/>
</dbReference>
<evidence type="ECO:0000256" key="9">
    <source>
        <dbReference type="ARBA" id="ARBA00022777"/>
    </source>
</evidence>
<feature type="coiled-coil region" evidence="14">
    <location>
        <begin position="215"/>
        <end position="242"/>
    </location>
</feature>
<dbReference type="PRINTS" id="PR00344">
    <property type="entry name" value="BCTRLSENSOR"/>
</dbReference>
<dbReference type="SMART" id="SM00304">
    <property type="entry name" value="HAMP"/>
    <property type="match status" value="1"/>
</dbReference>
<proteinExistence type="predicted"/>
<dbReference type="Pfam" id="PF02518">
    <property type="entry name" value="HATPase_c"/>
    <property type="match status" value="1"/>
</dbReference>
<evidence type="ECO:0000256" key="7">
    <source>
        <dbReference type="ARBA" id="ARBA00022692"/>
    </source>
</evidence>
<dbReference type="FunFam" id="1.10.287.130:FF:000001">
    <property type="entry name" value="Two-component sensor histidine kinase"/>
    <property type="match status" value="1"/>
</dbReference>
<evidence type="ECO:0000256" key="3">
    <source>
        <dbReference type="ARBA" id="ARBA00012438"/>
    </source>
</evidence>
<dbReference type="InterPro" id="IPR050398">
    <property type="entry name" value="HssS/ArlS-like"/>
</dbReference>
<feature type="transmembrane region" description="Helical" evidence="15">
    <location>
        <begin position="12"/>
        <end position="33"/>
    </location>
</feature>
<dbReference type="EMBL" id="JAAIKC010000010">
    <property type="protein sequence ID" value="NEW08599.1"/>
    <property type="molecule type" value="Genomic_DNA"/>
</dbReference>
<dbReference type="InterPro" id="IPR004358">
    <property type="entry name" value="Sig_transdc_His_kin-like_C"/>
</dbReference>
<dbReference type="InterPro" id="IPR005467">
    <property type="entry name" value="His_kinase_dom"/>
</dbReference>
<keyword evidence="13 15" id="KW-0472">Membrane</keyword>
<dbReference type="Gene3D" id="1.10.287.130">
    <property type="match status" value="1"/>
</dbReference>
<keyword evidence="9 18" id="KW-0418">Kinase</keyword>
<comment type="subcellular location">
    <subcellularLocation>
        <location evidence="2">Cell membrane</location>
        <topology evidence="2">Multi-pass membrane protein</topology>
    </subcellularLocation>
</comment>
<comment type="caution">
    <text evidence="18">The sequence shown here is derived from an EMBL/GenBank/DDBJ whole genome shotgun (WGS) entry which is preliminary data.</text>
</comment>
<dbReference type="SUPFAM" id="SSF158472">
    <property type="entry name" value="HAMP domain-like"/>
    <property type="match status" value="1"/>
</dbReference>
<evidence type="ECO:0000256" key="8">
    <source>
        <dbReference type="ARBA" id="ARBA00022741"/>
    </source>
</evidence>
<evidence type="ECO:0000256" key="4">
    <source>
        <dbReference type="ARBA" id="ARBA00022475"/>
    </source>
</evidence>
<accession>A0A6G4A460</accession>
<keyword evidence="11 15" id="KW-1133">Transmembrane helix</keyword>
<dbReference type="Gene3D" id="3.30.565.10">
    <property type="entry name" value="Histidine kinase-like ATPase, C-terminal domain"/>
    <property type="match status" value="1"/>
</dbReference>
<dbReference type="CDD" id="cd06225">
    <property type="entry name" value="HAMP"/>
    <property type="match status" value="1"/>
</dbReference>
<dbReference type="SUPFAM" id="SSF55874">
    <property type="entry name" value="ATPase domain of HSP90 chaperone/DNA topoisomerase II/histidine kinase"/>
    <property type="match status" value="1"/>
</dbReference>
<keyword evidence="6" id="KW-0808">Transferase</keyword>
<evidence type="ECO:0000256" key="5">
    <source>
        <dbReference type="ARBA" id="ARBA00022553"/>
    </source>
</evidence>
<evidence type="ECO:0000256" key="2">
    <source>
        <dbReference type="ARBA" id="ARBA00004651"/>
    </source>
</evidence>
<evidence type="ECO:0000256" key="14">
    <source>
        <dbReference type="SAM" id="Coils"/>
    </source>
</evidence>
<keyword evidence="8" id="KW-0547">Nucleotide-binding</keyword>
<dbReference type="RefSeq" id="WP_163951627.1">
    <property type="nucleotide sequence ID" value="NZ_JAAIKC010000010.1"/>
</dbReference>
<dbReference type="InterPro" id="IPR003660">
    <property type="entry name" value="HAMP_dom"/>
</dbReference>
<evidence type="ECO:0000256" key="6">
    <source>
        <dbReference type="ARBA" id="ARBA00022679"/>
    </source>
</evidence>
<dbReference type="GO" id="GO:0005524">
    <property type="term" value="F:ATP binding"/>
    <property type="evidence" value="ECO:0007669"/>
    <property type="project" value="UniProtKB-KW"/>
</dbReference>
<dbReference type="PANTHER" id="PTHR45528:SF1">
    <property type="entry name" value="SENSOR HISTIDINE KINASE CPXA"/>
    <property type="match status" value="1"/>
</dbReference>
<dbReference type="SMART" id="SM00388">
    <property type="entry name" value="HisKA"/>
    <property type="match status" value="1"/>
</dbReference>
<evidence type="ECO:0000256" key="1">
    <source>
        <dbReference type="ARBA" id="ARBA00000085"/>
    </source>
</evidence>
<evidence type="ECO:0000256" key="11">
    <source>
        <dbReference type="ARBA" id="ARBA00022989"/>
    </source>
</evidence>
<organism evidence="18">
    <name type="scientific">Paenibacillus sp. SYP-B3998</name>
    <dbReference type="NCBI Taxonomy" id="2678564"/>
    <lineage>
        <taxon>Bacteria</taxon>
        <taxon>Bacillati</taxon>
        <taxon>Bacillota</taxon>
        <taxon>Bacilli</taxon>
        <taxon>Bacillales</taxon>
        <taxon>Paenibacillaceae</taxon>
        <taxon>Paenibacillus</taxon>
    </lineage>
</organism>
<keyword evidence="4" id="KW-1003">Cell membrane</keyword>
<dbReference type="Pfam" id="PF00512">
    <property type="entry name" value="HisKA"/>
    <property type="match status" value="1"/>
</dbReference>
<feature type="transmembrane region" description="Helical" evidence="15">
    <location>
        <begin position="161"/>
        <end position="180"/>
    </location>
</feature>
<dbReference type="GO" id="GO:0005886">
    <property type="term" value="C:plasma membrane"/>
    <property type="evidence" value="ECO:0007669"/>
    <property type="project" value="UniProtKB-SubCell"/>
</dbReference>
<dbReference type="InterPro" id="IPR036890">
    <property type="entry name" value="HATPase_C_sf"/>
</dbReference>
<sequence length="464" mass="52406">MRWNSIVTKLGATIMILFLVVLFIFSFVIDQIFAGFIHNKILKEADELSARYVSMMESHGDVMMDMMSELSNAGIYIMDNKGEVISSTGQLKEYESILATSSDLSTLASGQSLQKEVNFTSNKRYLVSAKPLRHEGAYMGSVFIFSSLDELDRSVTRARQFILLAGIGALLLAVGITYIISKRMSLPLIQIETVSRRMATGDLDARVKVESEDEIGSLSQAINDLATELQRYRANRSEFLANISHELRTPITYLEGYTQLLSEGLYDTEEEKKQYLDVLRQESVRLKHLIQDLFELSKMEEGKLNLDLEWIDLNEIVESCTEKVALKAKQKGISILSHVDQQLPMLYADGNRMEQVFLNLLDNAIRYSEKGEIMITIHQIQSELLIIIADTGMGIPKDEIAYIFERFYRVEKSRSREHGGTGLGLAIVKKLVETQGGSIRVNSTFGIGTQFHILFPRDKLAEQL</sequence>
<dbReference type="InterPro" id="IPR003661">
    <property type="entry name" value="HisK_dim/P_dom"/>
</dbReference>
<comment type="catalytic activity">
    <reaction evidence="1">
        <text>ATP + protein L-histidine = ADP + protein N-phospho-L-histidine.</text>
        <dbReference type="EC" id="2.7.13.3"/>
    </reaction>
</comment>
<reference evidence="18" key="1">
    <citation type="submission" date="2020-02" db="EMBL/GenBank/DDBJ databases">
        <authorList>
            <person name="Shen X.-R."/>
            <person name="Zhang Y.-X."/>
        </authorList>
    </citation>
    <scope>NUCLEOTIDE SEQUENCE</scope>
    <source>
        <strain evidence="18">SYP-B3998</strain>
    </source>
</reference>
<dbReference type="Pfam" id="PF00672">
    <property type="entry name" value="HAMP"/>
    <property type="match status" value="1"/>
</dbReference>
<dbReference type="InterPro" id="IPR003594">
    <property type="entry name" value="HATPase_dom"/>
</dbReference>
<dbReference type="PROSITE" id="PS50885">
    <property type="entry name" value="HAMP"/>
    <property type="match status" value="1"/>
</dbReference>
<keyword evidence="14" id="KW-0175">Coiled coil</keyword>
<evidence type="ECO:0000256" key="13">
    <source>
        <dbReference type="ARBA" id="ARBA00023136"/>
    </source>
</evidence>
<feature type="domain" description="HAMP" evidence="17">
    <location>
        <begin position="182"/>
        <end position="234"/>
    </location>
</feature>
<keyword evidence="12" id="KW-0902">Two-component regulatory system</keyword>
<protein>
    <recommendedName>
        <fullName evidence="3">histidine kinase</fullName>
        <ecNumber evidence="3">2.7.13.3</ecNumber>
    </recommendedName>
</protein>
<evidence type="ECO:0000313" key="18">
    <source>
        <dbReference type="EMBL" id="NEW08599.1"/>
    </source>
</evidence>
<keyword evidence="7 15" id="KW-0812">Transmembrane</keyword>
<dbReference type="InterPro" id="IPR036097">
    <property type="entry name" value="HisK_dim/P_sf"/>
</dbReference>
<feature type="domain" description="Histidine kinase" evidence="16">
    <location>
        <begin position="242"/>
        <end position="459"/>
    </location>
</feature>
<dbReference type="SMART" id="SM00387">
    <property type="entry name" value="HATPase_c"/>
    <property type="match status" value="1"/>
</dbReference>
<evidence type="ECO:0000256" key="12">
    <source>
        <dbReference type="ARBA" id="ARBA00023012"/>
    </source>
</evidence>
<evidence type="ECO:0000256" key="15">
    <source>
        <dbReference type="SAM" id="Phobius"/>
    </source>
</evidence>
<evidence type="ECO:0000256" key="10">
    <source>
        <dbReference type="ARBA" id="ARBA00022840"/>
    </source>
</evidence>
<keyword evidence="5" id="KW-0597">Phosphoprotein</keyword>
<keyword evidence="10" id="KW-0067">ATP-binding</keyword>
<evidence type="ECO:0000259" key="16">
    <source>
        <dbReference type="PROSITE" id="PS50109"/>
    </source>
</evidence>
<dbReference type="EC" id="2.7.13.3" evidence="3"/>
<dbReference type="GO" id="GO:0000155">
    <property type="term" value="F:phosphorelay sensor kinase activity"/>
    <property type="evidence" value="ECO:0007669"/>
    <property type="project" value="InterPro"/>
</dbReference>
<dbReference type="CDD" id="cd00075">
    <property type="entry name" value="HATPase"/>
    <property type="match status" value="1"/>
</dbReference>
<gene>
    <name evidence="18" type="ORF">GK047_21620</name>
</gene>
<dbReference type="AlphaFoldDB" id="A0A6G4A460"/>
<name>A0A6G4A460_9BACL</name>
<dbReference type="SUPFAM" id="SSF47384">
    <property type="entry name" value="Homodimeric domain of signal transducing histidine kinase"/>
    <property type="match status" value="1"/>
</dbReference>